<protein>
    <submittedName>
        <fullName evidence="2">DUF1127 domain-containing protein</fullName>
    </submittedName>
</protein>
<dbReference type="Pfam" id="PF06568">
    <property type="entry name" value="YjiS-like"/>
    <property type="match status" value="1"/>
</dbReference>
<evidence type="ECO:0000313" key="5">
    <source>
        <dbReference type="Proteomes" id="UP000251197"/>
    </source>
</evidence>
<evidence type="ECO:0000313" key="2">
    <source>
        <dbReference type="EMBL" id="ATF90620.1"/>
    </source>
</evidence>
<dbReference type="EMBL" id="CP023525">
    <property type="protein sequence ID" value="ATF90620.1"/>
    <property type="molecule type" value="Genomic_DNA"/>
</dbReference>
<accession>A0A291DS29</accession>
<feature type="domain" description="YjiS-like" evidence="1">
    <location>
        <begin position="21"/>
        <end position="53"/>
    </location>
</feature>
<dbReference type="Proteomes" id="UP000217979">
    <property type="component" value="Chromosome"/>
</dbReference>
<evidence type="ECO:0000259" key="1">
    <source>
        <dbReference type="Pfam" id="PF06568"/>
    </source>
</evidence>
<organism evidence="2 4">
    <name type="scientific">Cedecea neteri</name>
    <dbReference type="NCBI Taxonomy" id="158822"/>
    <lineage>
        <taxon>Bacteria</taxon>
        <taxon>Pseudomonadati</taxon>
        <taxon>Pseudomonadota</taxon>
        <taxon>Gammaproteobacteria</taxon>
        <taxon>Enterobacterales</taxon>
        <taxon>Enterobacteriaceae</taxon>
        <taxon>Cedecea</taxon>
    </lineage>
</organism>
<dbReference type="AlphaFoldDB" id="A0A291DS29"/>
<gene>
    <name evidence="2" type="ORF">CO704_00260</name>
    <name evidence="3" type="ORF">NCTC12120_02752</name>
</gene>
<dbReference type="EMBL" id="UAVU01000003">
    <property type="protein sequence ID" value="SQA98853.1"/>
    <property type="molecule type" value="Genomic_DNA"/>
</dbReference>
<dbReference type="InterPro" id="IPR009506">
    <property type="entry name" value="YjiS-like"/>
</dbReference>
<reference evidence="2 4" key="1">
    <citation type="submission" date="2017-09" db="EMBL/GenBank/DDBJ databases">
        <title>FDA dAtabase for Regulatory Grade micrObial Sequences (FDA-ARGOS): Supporting development and validation of Infectious Disease Dx tests.</title>
        <authorList>
            <person name="Minogue T."/>
            <person name="Wolcott M."/>
            <person name="Wasieloski L."/>
            <person name="Aguilar W."/>
            <person name="Moore D."/>
            <person name="Tallon L."/>
            <person name="Sadzewicz L."/>
            <person name="Ott S."/>
            <person name="Zhao X."/>
            <person name="Nagaraj S."/>
            <person name="Vavikolanu K."/>
            <person name="Aluvathingal J."/>
            <person name="Nadendla S."/>
            <person name="Sichtig H."/>
        </authorList>
    </citation>
    <scope>NUCLEOTIDE SEQUENCE [LARGE SCALE GENOMIC DNA]</scope>
    <source>
        <strain evidence="2 4">FDAARGOS_392</strain>
    </source>
</reference>
<dbReference type="RefSeq" id="WP_072279204.1">
    <property type="nucleotide sequence ID" value="NZ_CP023525.1"/>
</dbReference>
<name>A0A291DS29_9ENTR</name>
<evidence type="ECO:0000313" key="3">
    <source>
        <dbReference type="EMBL" id="SQA98853.1"/>
    </source>
</evidence>
<evidence type="ECO:0000313" key="4">
    <source>
        <dbReference type="Proteomes" id="UP000217979"/>
    </source>
</evidence>
<sequence length="57" mass="7185">MGFEENHHRRPFYGLVMLYQYFRRSRQRRQTLRALRELSPEQLRDMGLTRDDLSRWD</sequence>
<dbReference type="Proteomes" id="UP000251197">
    <property type="component" value="Unassembled WGS sequence"/>
</dbReference>
<proteinExistence type="predicted"/>
<reference evidence="3 5" key="2">
    <citation type="submission" date="2018-06" db="EMBL/GenBank/DDBJ databases">
        <authorList>
            <consortium name="Pathogen Informatics"/>
            <person name="Doyle S."/>
        </authorList>
    </citation>
    <scope>NUCLEOTIDE SEQUENCE [LARGE SCALE GENOMIC DNA]</scope>
    <source>
        <strain evidence="3 5">NCTC12120</strain>
    </source>
</reference>